<sequence length="243" mass="26676">MRIVGIIQARMGSSRLPGKVLRELSGRSVLGWVVRAARAAGSLDGLAVATTAEPPDDAVAAECARLGVACYRGPRDDVLTRFMRVVEDDARCGAVMRFTADCPLLDPDVIREAAEVFRVVPGLDYLSTSLPPALPRGTDVEIVGREALEEADRKARGYHRAHVTSYVYTHPGRFRVLGLTHHPSAAHLRVTLDTEPDWQVIQRIVAKFGDQPVSVAELIDWLHLHPEVAELNAHVRQKSLQEA</sequence>
<dbReference type="Gene3D" id="3.90.550.10">
    <property type="entry name" value="Spore Coat Polysaccharide Biosynthesis Protein SpsA, Chain A"/>
    <property type="match status" value="1"/>
</dbReference>
<reference evidence="1 2" key="1">
    <citation type="submission" date="2020-08" db="EMBL/GenBank/DDBJ databases">
        <title>Genomic Encyclopedia of Type Strains, Phase IV (KMG-IV): sequencing the most valuable type-strain genomes for metagenomic binning, comparative biology and taxonomic classification.</title>
        <authorList>
            <person name="Goeker M."/>
        </authorList>
    </citation>
    <scope>NUCLEOTIDE SEQUENCE [LARGE SCALE GENOMIC DNA]</scope>
    <source>
        <strain evidence="1 2">DSM 45615</strain>
    </source>
</reference>
<dbReference type="SUPFAM" id="SSF53448">
    <property type="entry name" value="Nucleotide-diphospho-sugar transferases"/>
    <property type="match status" value="1"/>
</dbReference>
<protein>
    <submittedName>
        <fullName evidence="1">Spore coat polysaccharide biosynthesis protein SpsF</fullName>
    </submittedName>
</protein>
<dbReference type="EMBL" id="JACHGN010000029">
    <property type="protein sequence ID" value="MBB5139337.1"/>
    <property type="molecule type" value="Genomic_DNA"/>
</dbReference>
<dbReference type="AlphaFoldDB" id="A0A840PQI0"/>
<dbReference type="RefSeq" id="WP_185056173.1">
    <property type="nucleotide sequence ID" value="NZ_BAABIX010000029.1"/>
</dbReference>
<dbReference type="PANTHER" id="PTHR42866:SF1">
    <property type="entry name" value="SPORE COAT POLYSACCHARIDE BIOSYNTHESIS PROTEIN SPSF"/>
    <property type="match status" value="1"/>
</dbReference>
<organism evidence="1 2">
    <name type="scientific">Thermocatellispora tengchongensis</name>
    <dbReference type="NCBI Taxonomy" id="1073253"/>
    <lineage>
        <taxon>Bacteria</taxon>
        <taxon>Bacillati</taxon>
        <taxon>Actinomycetota</taxon>
        <taxon>Actinomycetes</taxon>
        <taxon>Streptosporangiales</taxon>
        <taxon>Streptosporangiaceae</taxon>
        <taxon>Thermocatellispora</taxon>
    </lineage>
</organism>
<dbReference type="InterPro" id="IPR003329">
    <property type="entry name" value="Cytidylyl_trans"/>
</dbReference>
<dbReference type="CDD" id="cd02518">
    <property type="entry name" value="GT2_SpsF"/>
    <property type="match status" value="1"/>
</dbReference>
<name>A0A840PQI0_9ACTN</name>
<dbReference type="PANTHER" id="PTHR42866">
    <property type="entry name" value="3-DEOXY-MANNO-OCTULOSONATE CYTIDYLYLTRANSFERASE"/>
    <property type="match status" value="1"/>
</dbReference>
<evidence type="ECO:0000313" key="2">
    <source>
        <dbReference type="Proteomes" id="UP000578449"/>
    </source>
</evidence>
<proteinExistence type="predicted"/>
<dbReference type="GO" id="GO:0005829">
    <property type="term" value="C:cytosol"/>
    <property type="evidence" value="ECO:0007669"/>
    <property type="project" value="TreeGrafter"/>
</dbReference>
<dbReference type="InterPro" id="IPR029044">
    <property type="entry name" value="Nucleotide-diphossugar_trans"/>
</dbReference>
<dbReference type="Pfam" id="PF02348">
    <property type="entry name" value="CTP_transf_3"/>
    <property type="match status" value="1"/>
</dbReference>
<evidence type="ECO:0000313" key="1">
    <source>
        <dbReference type="EMBL" id="MBB5139337.1"/>
    </source>
</evidence>
<accession>A0A840PQI0</accession>
<keyword evidence="2" id="KW-1185">Reference proteome</keyword>
<dbReference type="Proteomes" id="UP000578449">
    <property type="component" value="Unassembled WGS sequence"/>
</dbReference>
<gene>
    <name evidence="1" type="ORF">HNP84_009100</name>
</gene>
<comment type="caution">
    <text evidence="1">The sequence shown here is derived from an EMBL/GenBank/DDBJ whole genome shotgun (WGS) entry which is preliminary data.</text>
</comment>